<feature type="region of interest" description="Disordered" evidence="1">
    <location>
        <begin position="222"/>
        <end position="249"/>
    </location>
</feature>
<evidence type="ECO:0000313" key="2">
    <source>
        <dbReference type="EMBL" id="KAF2027479.1"/>
    </source>
</evidence>
<comment type="caution">
    <text evidence="2">The sequence shown here is derived from an EMBL/GenBank/DDBJ whole genome shotgun (WGS) entry which is preliminary data.</text>
</comment>
<evidence type="ECO:0000256" key="1">
    <source>
        <dbReference type="SAM" id="MobiDB-lite"/>
    </source>
</evidence>
<name>A0A9P4LKY6_9PLEO</name>
<feature type="compositionally biased region" description="Low complexity" evidence="1">
    <location>
        <begin position="300"/>
        <end position="316"/>
    </location>
</feature>
<reference evidence="2" key="1">
    <citation type="journal article" date="2020" name="Stud. Mycol.">
        <title>101 Dothideomycetes genomes: a test case for predicting lifestyles and emergence of pathogens.</title>
        <authorList>
            <person name="Haridas S."/>
            <person name="Albert R."/>
            <person name="Binder M."/>
            <person name="Bloem J."/>
            <person name="Labutti K."/>
            <person name="Salamov A."/>
            <person name="Andreopoulos B."/>
            <person name="Baker S."/>
            <person name="Barry K."/>
            <person name="Bills G."/>
            <person name="Bluhm B."/>
            <person name="Cannon C."/>
            <person name="Castanera R."/>
            <person name="Culley D."/>
            <person name="Daum C."/>
            <person name="Ezra D."/>
            <person name="Gonzalez J."/>
            <person name="Henrissat B."/>
            <person name="Kuo A."/>
            <person name="Liang C."/>
            <person name="Lipzen A."/>
            <person name="Lutzoni F."/>
            <person name="Magnuson J."/>
            <person name="Mondo S."/>
            <person name="Nolan M."/>
            <person name="Ohm R."/>
            <person name="Pangilinan J."/>
            <person name="Park H.-J."/>
            <person name="Ramirez L."/>
            <person name="Alfaro M."/>
            <person name="Sun H."/>
            <person name="Tritt A."/>
            <person name="Yoshinaga Y."/>
            <person name="Zwiers L.-H."/>
            <person name="Turgeon B."/>
            <person name="Goodwin S."/>
            <person name="Spatafora J."/>
            <person name="Crous P."/>
            <person name="Grigoriev I."/>
        </authorList>
    </citation>
    <scope>NUCLEOTIDE SEQUENCE</scope>
    <source>
        <strain evidence="2">CBS 110217</strain>
    </source>
</reference>
<feature type="region of interest" description="Disordered" evidence="1">
    <location>
        <begin position="288"/>
        <end position="324"/>
    </location>
</feature>
<dbReference type="AlphaFoldDB" id="A0A9P4LKY6"/>
<evidence type="ECO:0000313" key="3">
    <source>
        <dbReference type="Proteomes" id="UP000799777"/>
    </source>
</evidence>
<dbReference type="Proteomes" id="UP000799777">
    <property type="component" value="Unassembled WGS sequence"/>
</dbReference>
<proteinExistence type="predicted"/>
<gene>
    <name evidence="2" type="ORF">EK21DRAFT_71873</name>
</gene>
<protein>
    <submittedName>
        <fullName evidence="2">Uncharacterized protein</fullName>
    </submittedName>
</protein>
<accession>A0A9P4LKY6</accession>
<dbReference type="EMBL" id="ML978226">
    <property type="protein sequence ID" value="KAF2027479.1"/>
    <property type="molecule type" value="Genomic_DNA"/>
</dbReference>
<feature type="compositionally biased region" description="Polar residues" evidence="1">
    <location>
        <begin position="224"/>
        <end position="233"/>
    </location>
</feature>
<sequence length="379" mass="41709">MRVGTTDIDLDDLVDQIKARNMPKRVRTPNCTHLDMDRVFGRDQRCVVCGRESSIGFLYECKQDCDGKSLHDIIEQENDCEIEIIKSDTRLQLEWAGLSESVILTAEKGHYTPQQLEKLKAQKQELREIISDQLQASSINDAAARLAAMAQTPPNTDGTLNSTLTREATDMDKISAQRRPQRRFYRMGHRTSGSISRDLSRQLTLLTRQGLKTAFHGIFRSNRESSSQGSNITLPLPRTGTVRDSDSSHDVGDFDLPALRKVRRQKERNEVKKGLYVVGFEGVQGTASASSHHVLGTNEASSSGSESESSLYSSASRRSKVEVEADGGVALTEEAVETRTPDILAVGVSIGEDAAIIEGVEIADEDEADIGLQSIMTQA</sequence>
<dbReference type="OrthoDB" id="4776522at2759"/>
<organism evidence="2 3">
    <name type="scientific">Setomelanomma holmii</name>
    <dbReference type="NCBI Taxonomy" id="210430"/>
    <lineage>
        <taxon>Eukaryota</taxon>
        <taxon>Fungi</taxon>
        <taxon>Dikarya</taxon>
        <taxon>Ascomycota</taxon>
        <taxon>Pezizomycotina</taxon>
        <taxon>Dothideomycetes</taxon>
        <taxon>Pleosporomycetidae</taxon>
        <taxon>Pleosporales</taxon>
        <taxon>Pleosporineae</taxon>
        <taxon>Phaeosphaeriaceae</taxon>
        <taxon>Setomelanomma</taxon>
    </lineage>
</organism>
<keyword evidence="3" id="KW-1185">Reference proteome</keyword>